<gene>
    <name evidence="2" type="ORF">NW766_000932</name>
</gene>
<reference evidence="2" key="1">
    <citation type="submission" date="2022-10" db="EMBL/GenBank/DDBJ databases">
        <title>Fusarium specimens isolated from Avocado Roots.</title>
        <authorList>
            <person name="Stajich J."/>
            <person name="Roper C."/>
            <person name="Heimlech-Rivalta G."/>
        </authorList>
    </citation>
    <scope>NUCLEOTIDE SEQUENCE</scope>
    <source>
        <strain evidence="2">CF00143</strain>
    </source>
</reference>
<dbReference type="Gene3D" id="3.10.450.50">
    <property type="match status" value="1"/>
</dbReference>
<organism evidence="2 3">
    <name type="scientific">Fusarium irregulare</name>
    <dbReference type="NCBI Taxonomy" id="2494466"/>
    <lineage>
        <taxon>Eukaryota</taxon>
        <taxon>Fungi</taxon>
        <taxon>Dikarya</taxon>
        <taxon>Ascomycota</taxon>
        <taxon>Pezizomycotina</taxon>
        <taxon>Sordariomycetes</taxon>
        <taxon>Hypocreomycetidae</taxon>
        <taxon>Hypocreales</taxon>
        <taxon>Nectriaceae</taxon>
        <taxon>Fusarium</taxon>
        <taxon>Fusarium incarnatum-equiseti species complex</taxon>
    </lineage>
</organism>
<comment type="caution">
    <text evidence="2">The sequence shown here is derived from an EMBL/GenBank/DDBJ whole genome shotgun (WGS) entry which is preliminary data.</text>
</comment>
<feature type="domain" description="SnoaL-like" evidence="1">
    <location>
        <begin position="18"/>
        <end position="135"/>
    </location>
</feature>
<keyword evidence="3" id="KW-1185">Reference proteome</keyword>
<dbReference type="SUPFAM" id="SSF54427">
    <property type="entry name" value="NTF2-like"/>
    <property type="match status" value="1"/>
</dbReference>
<dbReference type="InterPro" id="IPR032710">
    <property type="entry name" value="NTF2-like_dom_sf"/>
</dbReference>
<evidence type="ECO:0000313" key="2">
    <source>
        <dbReference type="EMBL" id="KAJ4024692.1"/>
    </source>
</evidence>
<name>A0A9W8Q0Q9_9HYPO</name>
<dbReference type="Pfam" id="PF13577">
    <property type="entry name" value="SnoaL_4"/>
    <property type="match status" value="1"/>
</dbReference>
<evidence type="ECO:0000313" key="3">
    <source>
        <dbReference type="Proteomes" id="UP001152130"/>
    </source>
</evidence>
<proteinExistence type="predicted"/>
<dbReference type="InterPro" id="IPR037401">
    <property type="entry name" value="SnoaL-like"/>
</dbReference>
<dbReference type="Proteomes" id="UP001152130">
    <property type="component" value="Unassembled WGS sequence"/>
</dbReference>
<sequence length="171" mass="19099">MASPAADNILCPALQAVVDTEKIPTVIYQFVRGAGRKIRDLVQSVYHPEANDNHGTFDGPAKDFYDAMTANDATHAVHHQIGRSLIELGNDGTIASAETYCTATTVDGDNNWIKFLVRYVDQFEKRDGAWKILDRCVVFDAVSDKAIMDYLPKFNIGTRDETDFSRNILRN</sequence>
<dbReference type="OrthoDB" id="4796015at2759"/>
<accession>A0A9W8Q0Q9</accession>
<protein>
    <recommendedName>
        <fullName evidence="1">SnoaL-like domain-containing protein</fullName>
    </recommendedName>
</protein>
<evidence type="ECO:0000259" key="1">
    <source>
        <dbReference type="Pfam" id="PF13577"/>
    </source>
</evidence>
<dbReference type="AlphaFoldDB" id="A0A9W8Q0Q9"/>
<dbReference type="EMBL" id="JAPDHF010000001">
    <property type="protein sequence ID" value="KAJ4024692.1"/>
    <property type="molecule type" value="Genomic_DNA"/>
</dbReference>